<evidence type="ECO:0000313" key="2">
    <source>
        <dbReference type="WBParaSite" id="RSKR_0000362900.1"/>
    </source>
</evidence>
<dbReference type="WBParaSite" id="RSKR_0000362900.1">
    <property type="protein sequence ID" value="RSKR_0000362900.1"/>
    <property type="gene ID" value="RSKR_0000362900"/>
</dbReference>
<name>A0AC35TS59_9BILA</name>
<reference evidence="2" key="1">
    <citation type="submission" date="2016-11" db="UniProtKB">
        <authorList>
            <consortium name="WormBaseParasite"/>
        </authorList>
    </citation>
    <scope>IDENTIFICATION</scope>
    <source>
        <strain evidence="2">KR3021</strain>
    </source>
</reference>
<evidence type="ECO:0000313" key="1">
    <source>
        <dbReference type="Proteomes" id="UP000095286"/>
    </source>
</evidence>
<dbReference type="Proteomes" id="UP000095286">
    <property type="component" value="Unplaced"/>
</dbReference>
<organism evidence="1 2">
    <name type="scientific">Rhabditophanes sp. KR3021</name>
    <dbReference type="NCBI Taxonomy" id="114890"/>
    <lineage>
        <taxon>Eukaryota</taxon>
        <taxon>Metazoa</taxon>
        <taxon>Ecdysozoa</taxon>
        <taxon>Nematoda</taxon>
        <taxon>Chromadorea</taxon>
        <taxon>Rhabditida</taxon>
        <taxon>Tylenchina</taxon>
        <taxon>Panagrolaimomorpha</taxon>
        <taxon>Strongyloidoidea</taxon>
        <taxon>Alloionematidae</taxon>
        <taxon>Rhabditophanes</taxon>
    </lineage>
</organism>
<accession>A0AC35TS59</accession>
<proteinExistence type="predicted"/>
<sequence>MNNGMELQNIENGHYIKITFKVVYLLDGIQRSSKERAAFKPYRHLRPSEYGSAIWLILATAFHGPKSSPPDQVNHINGDILDNRAANLE</sequence>
<protein>
    <submittedName>
        <fullName evidence="2">HNHc domain-containing protein</fullName>
    </submittedName>
</protein>